<evidence type="ECO:0000259" key="9">
    <source>
        <dbReference type="Pfam" id="PF00464"/>
    </source>
</evidence>
<evidence type="ECO:0000256" key="2">
    <source>
        <dbReference type="ARBA" id="ARBA00004777"/>
    </source>
</evidence>
<organism evidence="10 11">
    <name type="scientific">Euplotes crassus</name>
    <dbReference type="NCBI Taxonomy" id="5936"/>
    <lineage>
        <taxon>Eukaryota</taxon>
        <taxon>Sar</taxon>
        <taxon>Alveolata</taxon>
        <taxon>Ciliophora</taxon>
        <taxon>Intramacronucleata</taxon>
        <taxon>Spirotrichea</taxon>
        <taxon>Hypotrichia</taxon>
        <taxon>Euplotida</taxon>
        <taxon>Euplotidae</taxon>
        <taxon>Moneuplotes</taxon>
    </lineage>
</organism>
<dbReference type="EC" id="2.1.2.1" evidence="8"/>
<gene>
    <name evidence="10" type="ORF">ECRASSUSDP1_LOCUS8817</name>
</gene>
<dbReference type="InterPro" id="IPR001085">
    <property type="entry name" value="Ser_HO-MeTrfase"/>
</dbReference>
<dbReference type="GO" id="GO:0030170">
    <property type="term" value="F:pyridoxal phosphate binding"/>
    <property type="evidence" value="ECO:0007669"/>
    <property type="project" value="InterPro"/>
</dbReference>
<feature type="modified residue" description="N6-(pyridoxal phosphate)lysine" evidence="7">
    <location>
        <position position="269"/>
    </location>
</feature>
<keyword evidence="5 8" id="KW-0808">Transferase</keyword>
<evidence type="ECO:0000256" key="4">
    <source>
        <dbReference type="ARBA" id="ARBA00022563"/>
    </source>
</evidence>
<comment type="caution">
    <text evidence="10">The sequence shown here is derived from an EMBL/GenBank/DDBJ whole genome shotgun (WGS) entry which is preliminary data.</text>
</comment>
<dbReference type="InterPro" id="IPR039429">
    <property type="entry name" value="SHMT-like_dom"/>
</dbReference>
<comment type="pathway">
    <text evidence="2 8">One-carbon metabolism; tetrahydrofolate interconversion.</text>
</comment>
<dbReference type="GO" id="GO:0035999">
    <property type="term" value="P:tetrahydrofolate interconversion"/>
    <property type="evidence" value="ECO:0007669"/>
    <property type="project" value="InterPro"/>
</dbReference>
<reference evidence="10" key="1">
    <citation type="submission" date="2023-07" db="EMBL/GenBank/DDBJ databases">
        <authorList>
            <consortium name="AG Swart"/>
            <person name="Singh M."/>
            <person name="Singh A."/>
            <person name="Seah K."/>
            <person name="Emmerich C."/>
        </authorList>
    </citation>
    <scope>NUCLEOTIDE SEQUENCE</scope>
    <source>
        <strain evidence="10">DP1</strain>
    </source>
</reference>
<dbReference type="GO" id="GO:0004372">
    <property type="term" value="F:glycine hydroxymethyltransferase activity"/>
    <property type="evidence" value="ECO:0007669"/>
    <property type="project" value="UniProtKB-EC"/>
</dbReference>
<keyword evidence="11" id="KW-1185">Reference proteome</keyword>
<protein>
    <recommendedName>
        <fullName evidence="8">Serine hydroxymethyltransferase</fullName>
        <ecNumber evidence="8">2.1.2.1</ecNumber>
    </recommendedName>
</protein>
<evidence type="ECO:0000256" key="7">
    <source>
        <dbReference type="PIRSR" id="PIRSR000412-50"/>
    </source>
</evidence>
<feature type="domain" description="Serine hydroxymethyltransferase-like" evidence="9">
    <location>
        <begin position="40"/>
        <end position="421"/>
    </location>
</feature>
<evidence type="ECO:0000256" key="5">
    <source>
        <dbReference type="ARBA" id="ARBA00022679"/>
    </source>
</evidence>
<comment type="catalytic activity">
    <reaction evidence="8">
        <text>(6R)-5,10-methylene-5,6,7,8-tetrahydrofolate + glycine + H2O = (6S)-5,6,7,8-tetrahydrofolate + L-serine</text>
        <dbReference type="Rhea" id="RHEA:15481"/>
        <dbReference type="ChEBI" id="CHEBI:15377"/>
        <dbReference type="ChEBI" id="CHEBI:15636"/>
        <dbReference type="ChEBI" id="CHEBI:33384"/>
        <dbReference type="ChEBI" id="CHEBI:57305"/>
        <dbReference type="ChEBI" id="CHEBI:57453"/>
        <dbReference type="EC" id="2.1.2.1"/>
    </reaction>
</comment>
<keyword evidence="4 8" id="KW-0554">One-carbon metabolism</keyword>
<sequence>MLNLTKFGSRATPIGFKVVFGTPTRSFATFRGSMENLGMAERDPEMHALLQEEVKRQNDGIILIASENFTSKAVMQAVGSHLLNKYSEGYPGVRYYGGCRVIDKIETLCQQRALKAYGADPEKWNVNVQALSGAPANFAVYTGLVPPGGRLMGLDLTCGGHLSHGFQTPTRKVSATSMFWDTRSYRLNKDGFIDYDSAYELAQEFKPDMLICGYSAYPRDLDYKRFREIADSVGALLLADVAHFSGLLVSGLMNSPLEYADIMTSTTHKSLRGPRGGLIFSRKEFSDAIDDAVFPKMQGGPHNQTIGGISVALHEAMQPEFKEYSKQVLKNSKKLADSLMKRGHTLVTNGTDNHIILWNLRPHGLTGSKYESISNHTNVTLNKNTISGDKSALTPHGIRLGTPACTTRGYTEDHIEDVAEFLDRICKEALKIQKERGKKLAAFNQGVEESDEVKKISLEVSEFAQQFELPGI</sequence>
<name>A0AAD1ULV6_EUPCR</name>
<dbReference type="Gene3D" id="3.40.640.10">
    <property type="entry name" value="Type I PLP-dependent aspartate aminotransferase-like (Major domain)"/>
    <property type="match status" value="1"/>
</dbReference>
<dbReference type="PIRSF" id="PIRSF000412">
    <property type="entry name" value="SHMT"/>
    <property type="match status" value="1"/>
</dbReference>
<dbReference type="HAMAP" id="MF_00051">
    <property type="entry name" value="SHMT"/>
    <property type="match status" value="1"/>
</dbReference>
<dbReference type="PANTHER" id="PTHR11680:SF35">
    <property type="entry name" value="SERINE HYDROXYMETHYLTRANSFERASE 1"/>
    <property type="match status" value="1"/>
</dbReference>
<evidence type="ECO:0000313" key="10">
    <source>
        <dbReference type="EMBL" id="CAI2367530.1"/>
    </source>
</evidence>
<dbReference type="InterPro" id="IPR049943">
    <property type="entry name" value="Ser_HO-MeTrfase-like"/>
</dbReference>
<dbReference type="GO" id="GO:0019264">
    <property type="term" value="P:glycine biosynthetic process from serine"/>
    <property type="evidence" value="ECO:0007669"/>
    <property type="project" value="InterPro"/>
</dbReference>
<dbReference type="AlphaFoldDB" id="A0AAD1ULV6"/>
<dbReference type="InterPro" id="IPR015421">
    <property type="entry name" value="PyrdxlP-dep_Trfase_major"/>
</dbReference>
<dbReference type="Proteomes" id="UP001295684">
    <property type="component" value="Unassembled WGS sequence"/>
</dbReference>
<dbReference type="PANTHER" id="PTHR11680">
    <property type="entry name" value="SERINE HYDROXYMETHYLTRANSFERASE"/>
    <property type="match status" value="1"/>
</dbReference>
<proteinExistence type="inferred from homology"/>
<dbReference type="NCBIfam" id="NF000586">
    <property type="entry name" value="PRK00011.1"/>
    <property type="match status" value="1"/>
</dbReference>
<dbReference type="EMBL" id="CAMPGE010008642">
    <property type="protein sequence ID" value="CAI2367530.1"/>
    <property type="molecule type" value="Genomic_DNA"/>
</dbReference>
<dbReference type="Pfam" id="PF00464">
    <property type="entry name" value="SHMT"/>
    <property type="match status" value="1"/>
</dbReference>
<evidence type="ECO:0000313" key="11">
    <source>
        <dbReference type="Proteomes" id="UP001295684"/>
    </source>
</evidence>
<evidence type="ECO:0000256" key="8">
    <source>
        <dbReference type="RuleBase" id="RU000585"/>
    </source>
</evidence>
<dbReference type="InterPro" id="IPR019798">
    <property type="entry name" value="Ser_HO-MeTrfase_PLP_BS"/>
</dbReference>
<evidence type="ECO:0000256" key="6">
    <source>
        <dbReference type="ARBA" id="ARBA00022898"/>
    </source>
</evidence>
<evidence type="ECO:0000256" key="1">
    <source>
        <dbReference type="ARBA" id="ARBA00001933"/>
    </source>
</evidence>
<dbReference type="SUPFAM" id="SSF53383">
    <property type="entry name" value="PLP-dependent transferases"/>
    <property type="match status" value="1"/>
</dbReference>
<evidence type="ECO:0000256" key="3">
    <source>
        <dbReference type="ARBA" id="ARBA00006376"/>
    </source>
</evidence>
<dbReference type="CDD" id="cd00378">
    <property type="entry name" value="SHMT"/>
    <property type="match status" value="1"/>
</dbReference>
<dbReference type="Gene3D" id="3.90.1150.10">
    <property type="entry name" value="Aspartate Aminotransferase, domain 1"/>
    <property type="match status" value="1"/>
</dbReference>
<dbReference type="GO" id="GO:0005739">
    <property type="term" value="C:mitochondrion"/>
    <property type="evidence" value="ECO:0007669"/>
    <property type="project" value="TreeGrafter"/>
</dbReference>
<comment type="cofactor">
    <cofactor evidence="1 7 8">
        <name>pyridoxal 5'-phosphate</name>
        <dbReference type="ChEBI" id="CHEBI:597326"/>
    </cofactor>
</comment>
<comment type="similarity">
    <text evidence="3 8">Belongs to the SHMT family.</text>
</comment>
<dbReference type="InterPro" id="IPR015422">
    <property type="entry name" value="PyrdxlP-dep_Trfase_small"/>
</dbReference>
<dbReference type="PROSITE" id="PS00096">
    <property type="entry name" value="SHMT"/>
    <property type="match status" value="1"/>
</dbReference>
<dbReference type="InterPro" id="IPR015424">
    <property type="entry name" value="PyrdxlP-dep_Trfase"/>
</dbReference>
<comment type="function">
    <text evidence="8">Interconversion of serine and glycine.</text>
</comment>
<keyword evidence="6 7" id="KW-0663">Pyridoxal phosphate</keyword>
<accession>A0AAD1ULV6</accession>